<gene>
    <name evidence="2" type="ORF">AVDCRST_MAG93-2386</name>
</gene>
<organism evidence="2">
    <name type="scientific">uncultured Chloroflexia bacterium</name>
    <dbReference type="NCBI Taxonomy" id="1672391"/>
    <lineage>
        <taxon>Bacteria</taxon>
        <taxon>Bacillati</taxon>
        <taxon>Chloroflexota</taxon>
        <taxon>Chloroflexia</taxon>
        <taxon>environmental samples</taxon>
    </lineage>
</organism>
<dbReference type="InterPro" id="IPR002591">
    <property type="entry name" value="Phosphodiest/P_Trfase"/>
</dbReference>
<keyword evidence="1" id="KW-0732">Signal</keyword>
<proteinExistence type="predicted"/>
<evidence type="ECO:0000256" key="1">
    <source>
        <dbReference type="SAM" id="SignalP"/>
    </source>
</evidence>
<evidence type="ECO:0000313" key="2">
    <source>
        <dbReference type="EMBL" id="CAA9265424.1"/>
    </source>
</evidence>
<dbReference type="InterPro" id="IPR017850">
    <property type="entry name" value="Alkaline_phosphatase_core_sf"/>
</dbReference>
<dbReference type="EMBL" id="CADCTR010000813">
    <property type="protein sequence ID" value="CAA9265424.1"/>
    <property type="molecule type" value="Genomic_DNA"/>
</dbReference>
<dbReference type="Gene3D" id="3.40.720.10">
    <property type="entry name" value="Alkaline Phosphatase, subunit A"/>
    <property type="match status" value="1"/>
</dbReference>
<dbReference type="SUPFAM" id="SSF53649">
    <property type="entry name" value="Alkaline phosphatase-like"/>
    <property type="match status" value="1"/>
</dbReference>
<feature type="chain" id="PRO_5026688359" evidence="1">
    <location>
        <begin position="19"/>
        <end position="92"/>
    </location>
</feature>
<feature type="signal peptide" evidence="1">
    <location>
        <begin position="1"/>
        <end position="18"/>
    </location>
</feature>
<reference evidence="2" key="1">
    <citation type="submission" date="2020-02" db="EMBL/GenBank/DDBJ databases">
        <authorList>
            <person name="Meier V. D."/>
        </authorList>
    </citation>
    <scope>NUCLEOTIDE SEQUENCE</scope>
    <source>
        <strain evidence="2">AVDCRST_MAG93</strain>
    </source>
</reference>
<protein>
    <submittedName>
        <fullName evidence="2">Uncharacterized protein</fullName>
    </submittedName>
</protein>
<accession>A0A6J4J171</accession>
<feature type="non-terminal residue" evidence="2">
    <location>
        <position position="92"/>
    </location>
</feature>
<name>A0A6J4J171_9CHLR</name>
<dbReference type="Pfam" id="PF01663">
    <property type="entry name" value="Phosphodiest"/>
    <property type="match status" value="1"/>
</dbReference>
<sequence>MRKLAVVFFVALLSVTFAQPRPPVLVFISWDGSPGWVIERLLGEDKLPNLQRLADQGVYLKRTVGNWPSVTAAGHAAVFTGAYGNVNGVTGN</sequence>
<dbReference type="AlphaFoldDB" id="A0A6J4J171"/>